<name>A0A6C0UDB4_9EURY</name>
<evidence type="ECO:0000313" key="4">
    <source>
        <dbReference type="Proteomes" id="UP000465846"/>
    </source>
</evidence>
<dbReference type="Gene3D" id="3.40.50.150">
    <property type="entry name" value="Vaccinia Virus protein VP39"/>
    <property type="match status" value="1"/>
</dbReference>
<dbReference type="EMBL" id="CP048739">
    <property type="protein sequence ID" value="QIB73117.1"/>
    <property type="molecule type" value="Genomic_DNA"/>
</dbReference>
<comment type="similarity">
    <text evidence="1 2">Belongs to the UPF0146 family.</text>
</comment>
<dbReference type="GeneID" id="44078084"/>
<gene>
    <name evidence="3" type="ORF">G3I44_01745</name>
</gene>
<reference evidence="3 4" key="1">
    <citation type="submission" date="2020-02" db="EMBL/GenBank/DDBJ databases">
        <title>Whole genome sequence of Halogeometricum borinquense strain wsp4.</title>
        <authorList>
            <person name="Verma D.K."/>
            <person name="Gopal K."/>
            <person name="Prasad E.S."/>
        </authorList>
    </citation>
    <scope>NUCLEOTIDE SEQUENCE [LARGE SCALE GENOMIC DNA]</scope>
    <source>
        <strain evidence="4">wsp4</strain>
    </source>
</reference>
<evidence type="ECO:0000313" key="3">
    <source>
        <dbReference type="EMBL" id="QIB73117.1"/>
    </source>
</evidence>
<dbReference type="InterPro" id="IPR005353">
    <property type="entry name" value="UPF0146"/>
</dbReference>
<dbReference type="Proteomes" id="UP000465846">
    <property type="component" value="Chromosome"/>
</dbReference>
<organism evidence="3 4">
    <name type="scientific">Halogeometricum borinquense</name>
    <dbReference type="NCBI Taxonomy" id="60847"/>
    <lineage>
        <taxon>Archaea</taxon>
        <taxon>Methanobacteriati</taxon>
        <taxon>Methanobacteriota</taxon>
        <taxon>Stenosarchaea group</taxon>
        <taxon>Halobacteria</taxon>
        <taxon>Halobacteriales</taxon>
        <taxon>Haloferacaceae</taxon>
        <taxon>Halogeometricum</taxon>
    </lineage>
</organism>
<dbReference type="InterPro" id="IPR029063">
    <property type="entry name" value="SAM-dependent_MTases_sf"/>
</dbReference>
<dbReference type="RefSeq" id="WP_163485252.1">
    <property type="nucleotide sequence ID" value="NZ_CP048739.1"/>
</dbReference>
<dbReference type="HAMAP" id="MF_00341">
    <property type="entry name" value="UPF0146"/>
    <property type="match status" value="1"/>
</dbReference>
<sequence>METVVRDALVARLSQYETVTEIGVGRRPAVAIALADAGCDVTVTDVHSFDLPSELHFVADDVVVASDRADPGPAYHADAIYALNLPPELHRPARDVAAAVGAEFLFTTLGFDSPTVPCETETVADGAETLYVVPAGRKE</sequence>
<proteinExistence type="inferred from homology"/>
<protein>
    <recommendedName>
        <fullName evidence="2">UPF0146 protein G3I44_01745</fullName>
    </recommendedName>
</protein>
<dbReference type="AlphaFoldDB" id="A0A6C0UDB4"/>
<accession>A0A6C0UDB4</accession>
<evidence type="ECO:0000256" key="2">
    <source>
        <dbReference type="HAMAP-Rule" id="MF_00341"/>
    </source>
</evidence>
<evidence type="ECO:0000256" key="1">
    <source>
        <dbReference type="ARBA" id="ARBA00006969"/>
    </source>
</evidence>
<dbReference type="Pfam" id="PF03686">
    <property type="entry name" value="UPF0146"/>
    <property type="match status" value="1"/>
</dbReference>